<protein>
    <submittedName>
        <fullName evidence="2">Uncharacterized protein</fullName>
    </submittedName>
</protein>
<accession>A0A251V771</accession>
<evidence type="ECO:0000313" key="3">
    <source>
        <dbReference type="Proteomes" id="UP000215914"/>
    </source>
</evidence>
<name>A0A251V771_HELAN</name>
<proteinExistence type="predicted"/>
<sequence>MCRLRGSFLKPAEIKGIPEDTDRTGGERGWGEIGEEMGKRDGVDQGRDGRERRGRLLPRLQRQRGWLNHRNQGPPHMVTGFMDFSNQAKVGCGSPATTWGSGDESGISRAR</sequence>
<dbReference type="EMBL" id="CM007892">
    <property type="protein sequence ID" value="OTG31467.1"/>
    <property type="molecule type" value="Genomic_DNA"/>
</dbReference>
<feature type="region of interest" description="Disordered" evidence="1">
    <location>
        <begin position="12"/>
        <end position="57"/>
    </location>
</feature>
<keyword evidence="3" id="KW-1185">Reference proteome</keyword>
<evidence type="ECO:0000256" key="1">
    <source>
        <dbReference type="SAM" id="MobiDB-lite"/>
    </source>
</evidence>
<dbReference type="Proteomes" id="UP000215914">
    <property type="component" value="Chromosome 3"/>
</dbReference>
<reference evidence="3" key="1">
    <citation type="journal article" date="2017" name="Nature">
        <title>The sunflower genome provides insights into oil metabolism, flowering and Asterid evolution.</title>
        <authorList>
            <person name="Badouin H."/>
            <person name="Gouzy J."/>
            <person name="Grassa C.J."/>
            <person name="Murat F."/>
            <person name="Staton S.E."/>
            <person name="Cottret L."/>
            <person name="Lelandais-Briere C."/>
            <person name="Owens G.L."/>
            <person name="Carrere S."/>
            <person name="Mayjonade B."/>
            <person name="Legrand L."/>
            <person name="Gill N."/>
            <person name="Kane N.C."/>
            <person name="Bowers J.E."/>
            <person name="Hubner S."/>
            <person name="Bellec A."/>
            <person name="Berard A."/>
            <person name="Berges H."/>
            <person name="Blanchet N."/>
            <person name="Boniface M.C."/>
            <person name="Brunel D."/>
            <person name="Catrice O."/>
            <person name="Chaidir N."/>
            <person name="Claudel C."/>
            <person name="Donnadieu C."/>
            <person name="Faraut T."/>
            <person name="Fievet G."/>
            <person name="Helmstetter N."/>
            <person name="King M."/>
            <person name="Knapp S.J."/>
            <person name="Lai Z."/>
            <person name="Le Paslier M.C."/>
            <person name="Lippi Y."/>
            <person name="Lorenzon L."/>
            <person name="Mandel J.R."/>
            <person name="Marage G."/>
            <person name="Marchand G."/>
            <person name="Marquand E."/>
            <person name="Bret-Mestries E."/>
            <person name="Morien E."/>
            <person name="Nambeesan S."/>
            <person name="Nguyen T."/>
            <person name="Pegot-Espagnet P."/>
            <person name="Pouilly N."/>
            <person name="Raftis F."/>
            <person name="Sallet E."/>
            <person name="Schiex T."/>
            <person name="Thomas J."/>
            <person name="Vandecasteele C."/>
            <person name="Vares D."/>
            <person name="Vear F."/>
            <person name="Vautrin S."/>
            <person name="Crespi M."/>
            <person name="Mangin B."/>
            <person name="Burke J.M."/>
            <person name="Salse J."/>
            <person name="Munos S."/>
            <person name="Vincourt P."/>
            <person name="Rieseberg L.H."/>
            <person name="Langlade N.B."/>
        </authorList>
    </citation>
    <scope>NUCLEOTIDE SEQUENCE [LARGE SCALE GENOMIC DNA]</scope>
    <source>
        <strain evidence="3">cv. SF193</strain>
    </source>
</reference>
<dbReference type="AlphaFoldDB" id="A0A251V771"/>
<feature type="compositionally biased region" description="Basic and acidic residues" evidence="1">
    <location>
        <begin position="12"/>
        <end position="51"/>
    </location>
</feature>
<evidence type="ECO:0000313" key="2">
    <source>
        <dbReference type="EMBL" id="OTG31467.1"/>
    </source>
</evidence>
<organism evidence="2 3">
    <name type="scientific">Helianthus annuus</name>
    <name type="common">Common sunflower</name>
    <dbReference type="NCBI Taxonomy" id="4232"/>
    <lineage>
        <taxon>Eukaryota</taxon>
        <taxon>Viridiplantae</taxon>
        <taxon>Streptophyta</taxon>
        <taxon>Embryophyta</taxon>
        <taxon>Tracheophyta</taxon>
        <taxon>Spermatophyta</taxon>
        <taxon>Magnoliopsida</taxon>
        <taxon>eudicotyledons</taxon>
        <taxon>Gunneridae</taxon>
        <taxon>Pentapetalae</taxon>
        <taxon>asterids</taxon>
        <taxon>campanulids</taxon>
        <taxon>Asterales</taxon>
        <taxon>Asteraceae</taxon>
        <taxon>Asteroideae</taxon>
        <taxon>Heliantheae alliance</taxon>
        <taxon>Heliantheae</taxon>
        <taxon>Helianthus</taxon>
    </lineage>
</organism>
<feature type="region of interest" description="Disordered" evidence="1">
    <location>
        <begin position="91"/>
        <end position="111"/>
    </location>
</feature>
<dbReference type="InParanoid" id="A0A251V771"/>
<gene>
    <name evidence="2" type="ORF">HannXRQ_Chr03g0075951</name>
</gene>